<evidence type="ECO:0000313" key="11">
    <source>
        <dbReference type="Proteomes" id="UP000465240"/>
    </source>
</evidence>
<evidence type="ECO:0000256" key="6">
    <source>
        <dbReference type="SAM" id="MobiDB-lite"/>
    </source>
</evidence>
<dbReference type="AlphaFoldDB" id="A0AAJ1VZJ5"/>
<dbReference type="Gene3D" id="3.40.50.300">
    <property type="entry name" value="P-loop containing nucleotide triphosphate hydrolases"/>
    <property type="match status" value="1"/>
</dbReference>
<dbReference type="Proteomes" id="UP001229081">
    <property type="component" value="Unassembled WGS sequence"/>
</dbReference>
<feature type="transmembrane region" description="Helical" evidence="7">
    <location>
        <begin position="767"/>
        <end position="791"/>
    </location>
</feature>
<feature type="domain" description="ABC transporter" evidence="8">
    <location>
        <begin position="308"/>
        <end position="545"/>
    </location>
</feature>
<gene>
    <name evidence="9" type="ORF">MPRG_35820</name>
    <name evidence="10" type="ORF">QXL92_04205</name>
</gene>
<evidence type="ECO:0000256" key="2">
    <source>
        <dbReference type="ARBA" id="ARBA00022448"/>
    </source>
</evidence>
<dbReference type="InterPro" id="IPR013525">
    <property type="entry name" value="ABC2_TM"/>
</dbReference>
<accession>A0AAJ1VZJ5</accession>
<feature type="compositionally biased region" description="Pro residues" evidence="6">
    <location>
        <begin position="251"/>
        <end position="261"/>
    </location>
</feature>
<evidence type="ECO:0000313" key="12">
    <source>
        <dbReference type="Proteomes" id="UP001229081"/>
    </source>
</evidence>
<evidence type="ECO:0000313" key="10">
    <source>
        <dbReference type="EMBL" id="MDP7733955.1"/>
    </source>
</evidence>
<dbReference type="GO" id="GO:0005524">
    <property type="term" value="F:ATP binding"/>
    <property type="evidence" value="ECO:0007669"/>
    <property type="project" value="InterPro"/>
</dbReference>
<dbReference type="SUPFAM" id="SSF52540">
    <property type="entry name" value="P-loop containing nucleoside triphosphate hydrolases"/>
    <property type="match status" value="1"/>
</dbReference>
<feature type="region of interest" description="Disordered" evidence="6">
    <location>
        <begin position="94"/>
        <end position="153"/>
    </location>
</feature>
<dbReference type="Pfam" id="PF01061">
    <property type="entry name" value="ABC2_membrane"/>
    <property type="match status" value="1"/>
</dbReference>
<keyword evidence="2" id="KW-0813">Transport</keyword>
<comment type="subcellular location">
    <subcellularLocation>
        <location evidence="1">Membrane</location>
        <topology evidence="1">Multi-pass membrane protein</topology>
    </subcellularLocation>
</comment>
<dbReference type="PANTHER" id="PTHR48041">
    <property type="entry name" value="ABC TRANSPORTER G FAMILY MEMBER 28"/>
    <property type="match status" value="1"/>
</dbReference>
<feature type="region of interest" description="Disordered" evidence="6">
    <location>
        <begin position="207"/>
        <end position="271"/>
    </location>
</feature>
<dbReference type="Pfam" id="PF00005">
    <property type="entry name" value="ABC_tran"/>
    <property type="match status" value="1"/>
</dbReference>
<dbReference type="GO" id="GO:0016020">
    <property type="term" value="C:membrane"/>
    <property type="evidence" value="ECO:0007669"/>
    <property type="project" value="UniProtKB-SubCell"/>
</dbReference>
<comment type="caution">
    <text evidence="10">The sequence shown here is derived from an EMBL/GenBank/DDBJ whole genome shotgun (WGS) entry which is preliminary data.</text>
</comment>
<keyword evidence="11" id="KW-1185">Reference proteome</keyword>
<dbReference type="RefSeq" id="WP_242460495.1">
    <property type="nucleotide sequence ID" value="NZ_BLKX01000001.1"/>
</dbReference>
<dbReference type="GO" id="GO:0140359">
    <property type="term" value="F:ABC-type transporter activity"/>
    <property type="evidence" value="ECO:0007669"/>
    <property type="project" value="InterPro"/>
</dbReference>
<keyword evidence="5 7" id="KW-0472">Membrane</keyword>
<reference evidence="9" key="2">
    <citation type="submission" date="2020-02" db="EMBL/GenBank/DDBJ databases">
        <authorList>
            <person name="Matsumoto Y."/>
            <person name="Kinjo T."/>
            <person name="Motooka D."/>
            <person name="Nabeya D."/>
            <person name="Jung N."/>
            <person name="Uechi K."/>
            <person name="Horii T."/>
            <person name="Iida T."/>
            <person name="Fujita J."/>
            <person name="Nakamura S."/>
        </authorList>
    </citation>
    <scope>NUCLEOTIDE SEQUENCE</scope>
    <source>
        <strain evidence="9">JCM 18565</strain>
    </source>
</reference>
<reference evidence="10" key="3">
    <citation type="submission" date="2023-06" db="EMBL/GenBank/DDBJ databases">
        <title>Identification of two novel mycobacterium reveal diversities and complexities of Mycobacterium gordonae clade.</title>
        <authorList>
            <person name="Matsumoto Y."/>
            <person name="Nakamura S."/>
            <person name="Motooka D."/>
            <person name="Fukushima K."/>
        </authorList>
    </citation>
    <scope>NUCLEOTIDE SEQUENCE</scope>
    <source>
        <strain evidence="10">TY812</strain>
    </source>
</reference>
<organism evidence="10 12">
    <name type="scientific">Mycobacterium paragordonae</name>
    <dbReference type="NCBI Taxonomy" id="1389713"/>
    <lineage>
        <taxon>Bacteria</taxon>
        <taxon>Bacillati</taxon>
        <taxon>Actinomycetota</taxon>
        <taxon>Actinomycetes</taxon>
        <taxon>Mycobacteriales</taxon>
        <taxon>Mycobacteriaceae</taxon>
        <taxon>Mycobacterium</taxon>
    </lineage>
</organism>
<keyword evidence="4 7" id="KW-1133">Transmembrane helix</keyword>
<dbReference type="EMBL" id="BLKX01000001">
    <property type="protein sequence ID" value="GFG80306.1"/>
    <property type="molecule type" value="Genomic_DNA"/>
</dbReference>
<reference evidence="9 11" key="1">
    <citation type="journal article" date="2019" name="Emerg. Microbes Infect.">
        <title>Comprehensive subspecies identification of 175 nontuberculous mycobacteria species based on 7547 genomic profiles.</title>
        <authorList>
            <person name="Matsumoto Y."/>
            <person name="Kinjo T."/>
            <person name="Motooka D."/>
            <person name="Nabeya D."/>
            <person name="Jung N."/>
            <person name="Uechi K."/>
            <person name="Horii T."/>
            <person name="Iida T."/>
            <person name="Fujita J."/>
            <person name="Nakamura S."/>
        </authorList>
    </citation>
    <scope>NUCLEOTIDE SEQUENCE [LARGE SCALE GENOMIC DNA]</scope>
    <source>
        <strain evidence="9 11">JCM 18565</strain>
    </source>
</reference>
<feature type="transmembrane region" description="Helical" evidence="7">
    <location>
        <begin position="648"/>
        <end position="669"/>
    </location>
</feature>
<evidence type="ECO:0000256" key="4">
    <source>
        <dbReference type="ARBA" id="ARBA00022989"/>
    </source>
</evidence>
<evidence type="ECO:0000256" key="7">
    <source>
        <dbReference type="SAM" id="Phobius"/>
    </source>
</evidence>
<dbReference type="InterPro" id="IPR027417">
    <property type="entry name" value="P-loop_NTPase"/>
</dbReference>
<dbReference type="SUPFAM" id="SSF49879">
    <property type="entry name" value="SMAD/FHA domain"/>
    <property type="match status" value="1"/>
</dbReference>
<protein>
    <submittedName>
        <fullName evidence="10">ABC transporter permease</fullName>
    </submittedName>
</protein>
<feature type="transmembrane region" description="Helical" evidence="7">
    <location>
        <begin position="832"/>
        <end position="855"/>
    </location>
</feature>
<feature type="transmembrane region" description="Helical" evidence="7">
    <location>
        <begin position="689"/>
        <end position="714"/>
    </location>
</feature>
<evidence type="ECO:0000256" key="5">
    <source>
        <dbReference type="ARBA" id="ARBA00023136"/>
    </source>
</evidence>
<dbReference type="Proteomes" id="UP000465240">
    <property type="component" value="Unassembled WGS sequence"/>
</dbReference>
<name>A0AAJ1VZJ5_9MYCO</name>
<evidence type="ECO:0000256" key="3">
    <source>
        <dbReference type="ARBA" id="ARBA00022692"/>
    </source>
</evidence>
<dbReference type="GO" id="GO:0016887">
    <property type="term" value="F:ATP hydrolysis activity"/>
    <property type="evidence" value="ECO:0007669"/>
    <property type="project" value="InterPro"/>
</dbReference>
<evidence type="ECO:0000259" key="8">
    <source>
        <dbReference type="PROSITE" id="PS50893"/>
    </source>
</evidence>
<proteinExistence type="predicted"/>
<dbReference type="PANTHER" id="PTHR48041:SF139">
    <property type="entry name" value="PROTEIN SCARLET"/>
    <property type="match status" value="1"/>
</dbReference>
<sequence length="868" mass="91512">MTAIPDVSPLTVWVGSVRYVFAPGRDVIVGHGGHCDVRLDPDGPGLDGEPVPDVVLRFAGTHWLAVDQSHRGLFLDGIRMSTIDIRDGQTIAIGDPQRGPRLSFQVTAPDDAPPPTTDPLGVKTPLPPPVQAPLEEPDEPPTTSIPAPPPEIAAEPATTAIPAQPIEIPAEPATTAIPAQAPQTPAEPATTSIPAQPIEIPAEPATTAIPAQPPEEPPTTSIPAQPAAGYGPVEHSPLERPTRPFRYVPADTPPPPPPPPQVDEAPAKGPGFLERMTEAGRKLLPGGDDTGPDELPPQTSRLPLLPGARTIGVAGYHLGLAVDGHELLSNVTFTAPPGSLIAVVGPSAARNFALTGLLAGTRPPTSGLLTVDGHDVRAEPDVQRLRIGVVPRDNRVLPRLTVERALDYAAELRLPPDTSPENRDRVVHQILDELELTPHRTTRVAKLPPEARRCVALAVELITRPSLLVVEGPGAGLDPAPENHVMAMLRRQADLGCVVVIAGTSPAYLNMCDQALVLTPAGQLAFAGPPSHIDSALGTTDWFEIFGRIGADPHGAHHAFLMRQQALSSPTPPSVARPQRLAPVPGFGQQFRLMVRRQLRLLLSSPVYSFFLLALPFVLGALTLLIPGSSGLNRPGPSSANTHEAVEILAALNFAAVLMGTTVTVRSLVSERRIFRREQAIGLSTSAYLLAKLAVFGLFAAAQAAILTAIVIVGKGGPKHGAALFGTSPLAAGIELYVSVAATAIVSAIVGLALSSLGKSMAEVVPLLIPALLASLLFAGGLVSLVGTWGYDQVSWFIPAQWGFAAAAATVDLRRIDKLADHNAVWSHYSGWWVFDMLMLGLLGVVWLGFVGYRLRPPATPSLHREIP</sequence>
<dbReference type="InterPro" id="IPR050352">
    <property type="entry name" value="ABCG_transporters"/>
</dbReference>
<dbReference type="PROSITE" id="PS50893">
    <property type="entry name" value="ABC_TRANSPORTER_2"/>
    <property type="match status" value="1"/>
</dbReference>
<dbReference type="InterPro" id="IPR003439">
    <property type="entry name" value="ABC_transporter-like_ATP-bd"/>
</dbReference>
<dbReference type="EMBL" id="JAUFSA010000001">
    <property type="protein sequence ID" value="MDP7733955.1"/>
    <property type="molecule type" value="Genomic_DNA"/>
</dbReference>
<dbReference type="InterPro" id="IPR008984">
    <property type="entry name" value="SMAD_FHA_dom_sf"/>
</dbReference>
<evidence type="ECO:0000313" key="9">
    <source>
        <dbReference type="EMBL" id="GFG80306.1"/>
    </source>
</evidence>
<feature type="transmembrane region" description="Helical" evidence="7">
    <location>
        <begin position="734"/>
        <end position="755"/>
    </location>
</feature>
<feature type="transmembrane region" description="Helical" evidence="7">
    <location>
        <begin position="601"/>
        <end position="628"/>
    </location>
</feature>
<evidence type="ECO:0000256" key="1">
    <source>
        <dbReference type="ARBA" id="ARBA00004141"/>
    </source>
</evidence>
<keyword evidence="3 7" id="KW-0812">Transmembrane</keyword>